<organism evidence="2 3">
    <name type="scientific">Durusdinium trenchii</name>
    <dbReference type="NCBI Taxonomy" id="1381693"/>
    <lineage>
        <taxon>Eukaryota</taxon>
        <taxon>Sar</taxon>
        <taxon>Alveolata</taxon>
        <taxon>Dinophyceae</taxon>
        <taxon>Suessiales</taxon>
        <taxon>Symbiodiniaceae</taxon>
        <taxon>Durusdinium</taxon>
    </lineage>
</organism>
<dbReference type="Proteomes" id="UP001642484">
    <property type="component" value="Unassembled WGS sequence"/>
</dbReference>
<gene>
    <name evidence="2" type="ORF">CCMP2556_LOCUS4305</name>
</gene>
<dbReference type="Pfam" id="PF08854">
    <property type="entry name" value="DUF1824"/>
    <property type="match status" value="1"/>
</dbReference>
<proteinExistence type="predicted"/>
<sequence length="188" mass="20468">MSRQTIQTERLLFLVGALILGLCGESPWSSWCFSPAAYLTSWEASERARCKAGGTPIGLAPVGEIDNRQDLKDAILGLRKEMTGLRLGIMAPNAEAASESLKRWLLALGLPATEVRLVDEQNQPADSSISGAVYLKYSYAMSDNSGDSKVGAYMKPYPFAGRGVLFNPDLPDGEMHMYGDFPLALFEE</sequence>
<evidence type="ECO:0000256" key="1">
    <source>
        <dbReference type="SAM" id="SignalP"/>
    </source>
</evidence>
<dbReference type="SUPFAM" id="SSF160532">
    <property type="entry name" value="Ava3019-like"/>
    <property type="match status" value="1"/>
</dbReference>
<feature type="chain" id="PRO_5046417497" evidence="1">
    <location>
        <begin position="25"/>
        <end position="188"/>
    </location>
</feature>
<dbReference type="Gene3D" id="3.30.360.10">
    <property type="entry name" value="Dihydrodipicolinate Reductase, domain 2"/>
    <property type="match status" value="1"/>
</dbReference>
<comment type="caution">
    <text evidence="2">The sequence shown here is derived from an EMBL/GenBank/DDBJ whole genome shotgun (WGS) entry which is preliminary data.</text>
</comment>
<dbReference type="EMBL" id="CAXAMN010001758">
    <property type="protein sequence ID" value="CAK8996064.1"/>
    <property type="molecule type" value="Genomic_DNA"/>
</dbReference>
<evidence type="ECO:0000313" key="2">
    <source>
        <dbReference type="EMBL" id="CAK8996064.1"/>
    </source>
</evidence>
<keyword evidence="3" id="KW-1185">Reference proteome</keyword>
<dbReference type="InterPro" id="IPR014953">
    <property type="entry name" value="DUF1824"/>
</dbReference>
<protein>
    <submittedName>
        <fullName evidence="2">Uncharacterized protein</fullName>
    </submittedName>
</protein>
<reference evidence="2 3" key="1">
    <citation type="submission" date="2024-02" db="EMBL/GenBank/DDBJ databases">
        <authorList>
            <person name="Chen Y."/>
            <person name="Shah S."/>
            <person name="Dougan E. K."/>
            <person name="Thang M."/>
            <person name="Chan C."/>
        </authorList>
    </citation>
    <scope>NUCLEOTIDE SEQUENCE [LARGE SCALE GENOMIC DNA]</scope>
</reference>
<feature type="signal peptide" evidence="1">
    <location>
        <begin position="1"/>
        <end position="24"/>
    </location>
</feature>
<name>A0ABP0I3P8_9DINO</name>
<evidence type="ECO:0000313" key="3">
    <source>
        <dbReference type="Proteomes" id="UP001642484"/>
    </source>
</evidence>
<accession>A0ABP0I3P8</accession>
<keyword evidence="1" id="KW-0732">Signal</keyword>